<dbReference type="PANTHER" id="PTHR33747:SF1">
    <property type="entry name" value="ADENYLATE CYCLASE-ASSOCIATED CAP C-TERMINAL DOMAIN-CONTAINING PROTEIN"/>
    <property type="match status" value="1"/>
</dbReference>
<evidence type="ECO:0000259" key="1">
    <source>
        <dbReference type="Pfam" id="PF17775"/>
    </source>
</evidence>
<feature type="domain" description="YchJ-like middle NTF2-like" evidence="1">
    <location>
        <begin position="27"/>
        <end position="119"/>
    </location>
</feature>
<dbReference type="InterPro" id="IPR032710">
    <property type="entry name" value="NTF2-like_dom_sf"/>
</dbReference>
<evidence type="ECO:0000313" key="3">
    <source>
        <dbReference type="Proteomes" id="UP000633205"/>
    </source>
</evidence>
<dbReference type="Proteomes" id="UP000633205">
    <property type="component" value="Unassembled WGS sequence"/>
</dbReference>
<gene>
    <name evidence="2" type="ORF">GCM10010915_08610</name>
</gene>
<dbReference type="SUPFAM" id="SSF54427">
    <property type="entry name" value="NTF2-like"/>
    <property type="match status" value="1"/>
</dbReference>
<reference evidence="2" key="1">
    <citation type="journal article" date="2014" name="Int. J. Syst. Evol. Microbiol.">
        <title>Complete genome sequence of Corynebacterium casei LMG S-19264T (=DSM 44701T), isolated from a smear-ripened cheese.</title>
        <authorList>
            <consortium name="US DOE Joint Genome Institute (JGI-PGF)"/>
            <person name="Walter F."/>
            <person name="Albersmeier A."/>
            <person name="Kalinowski J."/>
            <person name="Ruckert C."/>
        </authorList>
    </citation>
    <scope>NUCLEOTIDE SEQUENCE</scope>
    <source>
        <strain evidence="2">CGMCC 1.15152</strain>
    </source>
</reference>
<keyword evidence="3" id="KW-1185">Reference proteome</keyword>
<evidence type="ECO:0000313" key="2">
    <source>
        <dbReference type="EMBL" id="GGD30586.1"/>
    </source>
</evidence>
<dbReference type="Pfam" id="PF17775">
    <property type="entry name" value="YchJ_M-like"/>
    <property type="match status" value="1"/>
</dbReference>
<organism evidence="2 3">
    <name type="scientific">Microbacterium faecale</name>
    <dbReference type="NCBI Taxonomy" id="1804630"/>
    <lineage>
        <taxon>Bacteria</taxon>
        <taxon>Bacillati</taxon>
        <taxon>Actinomycetota</taxon>
        <taxon>Actinomycetes</taxon>
        <taxon>Micrococcales</taxon>
        <taxon>Microbacteriaceae</taxon>
        <taxon>Microbacterium</taxon>
    </lineage>
</organism>
<dbReference type="InterPro" id="IPR048469">
    <property type="entry name" value="YchJ-like_M"/>
</dbReference>
<comment type="caution">
    <text evidence="2">The sequence shown here is derived from an EMBL/GenBank/DDBJ whole genome shotgun (WGS) entry which is preliminary data.</text>
</comment>
<protein>
    <submittedName>
        <fullName evidence="2">UPF0225 protein</fullName>
    </submittedName>
</protein>
<reference evidence="2" key="2">
    <citation type="submission" date="2020-09" db="EMBL/GenBank/DDBJ databases">
        <authorList>
            <person name="Sun Q."/>
            <person name="Zhou Y."/>
        </authorList>
    </citation>
    <scope>NUCLEOTIDE SEQUENCE</scope>
    <source>
        <strain evidence="2">CGMCC 1.15152</strain>
    </source>
</reference>
<dbReference type="Gene3D" id="3.10.450.50">
    <property type="match status" value="1"/>
</dbReference>
<dbReference type="RefSeq" id="WP_188711058.1">
    <property type="nucleotide sequence ID" value="NZ_BMHO01000001.1"/>
</dbReference>
<dbReference type="EMBL" id="BMHO01000001">
    <property type="protein sequence ID" value="GGD30586.1"/>
    <property type="molecule type" value="Genomic_DNA"/>
</dbReference>
<dbReference type="PANTHER" id="PTHR33747">
    <property type="entry name" value="UPF0225 PROTEIN SCO1677"/>
    <property type="match status" value="1"/>
</dbReference>
<proteinExistence type="predicted"/>
<accession>A0A916Y4H2</accession>
<name>A0A916Y4H2_9MICO</name>
<dbReference type="AlphaFoldDB" id="A0A916Y4H2"/>
<sequence length="122" mass="13770">MEMCPCGSDAYDMCCGPLHRGERDAATPEQLMRARYAAFAKQDPFYLARTWHPRTRPDDVTADPSLTWTGLEILATSVEDDEHGTVDFIARFTTPDGPGELREHSRFTRRAGRWMYVDGDAG</sequence>